<evidence type="ECO:0000256" key="1">
    <source>
        <dbReference type="ARBA" id="ARBA00022475"/>
    </source>
</evidence>
<dbReference type="HAMAP" id="MF_00910">
    <property type="entry name" value="FtsL"/>
    <property type="match status" value="1"/>
</dbReference>
<comment type="subcellular location">
    <subcellularLocation>
        <location evidence="7">Cell membrane</location>
        <topology evidence="7">Single-pass type II membrane protein</topology>
    </subcellularLocation>
    <text evidence="7">Localizes to the division septum where it forms a ring structure.</text>
</comment>
<keyword evidence="3 7" id="KW-0812">Transmembrane</keyword>
<comment type="caution">
    <text evidence="9">The sequence shown here is derived from an EMBL/GenBank/DDBJ whole genome shotgun (WGS) entry which is preliminary data.</text>
</comment>
<evidence type="ECO:0000256" key="7">
    <source>
        <dbReference type="HAMAP-Rule" id="MF_00910"/>
    </source>
</evidence>
<evidence type="ECO:0000256" key="3">
    <source>
        <dbReference type="ARBA" id="ARBA00022692"/>
    </source>
</evidence>
<name>A0ABN0ZF87_9BACI</name>
<evidence type="ECO:0000256" key="8">
    <source>
        <dbReference type="NCBIfam" id="TIGR02209"/>
    </source>
</evidence>
<proteinExistence type="inferred from homology"/>
<evidence type="ECO:0000256" key="2">
    <source>
        <dbReference type="ARBA" id="ARBA00022618"/>
    </source>
</evidence>
<evidence type="ECO:0000256" key="4">
    <source>
        <dbReference type="ARBA" id="ARBA00022989"/>
    </source>
</evidence>
<evidence type="ECO:0000256" key="5">
    <source>
        <dbReference type="ARBA" id="ARBA00023136"/>
    </source>
</evidence>
<keyword evidence="10" id="KW-1185">Reference proteome</keyword>
<keyword evidence="2 7" id="KW-0132">Cell division</keyword>
<evidence type="ECO:0000256" key="6">
    <source>
        <dbReference type="ARBA" id="ARBA00023306"/>
    </source>
</evidence>
<sequence length="127" mass="14596">MMDGNAARKWDQSYTSYIPEQEKQTTTVHVQKKRWITKGEKLIYSVIGFLLIATCIYVVSFASSTDTLNRKVQSLEETVEQQQVTNEGLLYQKKQLSRPERIARIAKENGLKIQDAHVKQATVYNSN</sequence>
<keyword evidence="6 7" id="KW-0131">Cell cycle</keyword>
<evidence type="ECO:0000313" key="9">
    <source>
        <dbReference type="EMBL" id="GAA0445874.1"/>
    </source>
</evidence>
<protein>
    <recommendedName>
        <fullName evidence="7 8">Cell division protein FtsL</fullName>
    </recommendedName>
</protein>
<dbReference type="InterPro" id="IPR011922">
    <property type="entry name" value="Cell_div_FtsL"/>
</dbReference>
<evidence type="ECO:0000313" key="10">
    <source>
        <dbReference type="Proteomes" id="UP001501459"/>
    </source>
</evidence>
<dbReference type="EMBL" id="BAAADM010000054">
    <property type="protein sequence ID" value="GAA0445874.1"/>
    <property type="molecule type" value="Genomic_DNA"/>
</dbReference>
<feature type="transmembrane region" description="Helical" evidence="7">
    <location>
        <begin position="42"/>
        <end position="62"/>
    </location>
</feature>
<dbReference type="NCBIfam" id="TIGR02209">
    <property type="entry name" value="ftsL_broad"/>
    <property type="match status" value="1"/>
</dbReference>
<organism evidence="9 10">
    <name type="scientific">Lentibacillus halophilus</name>
    <dbReference type="NCBI Taxonomy" id="295065"/>
    <lineage>
        <taxon>Bacteria</taxon>
        <taxon>Bacillati</taxon>
        <taxon>Bacillota</taxon>
        <taxon>Bacilli</taxon>
        <taxon>Bacillales</taxon>
        <taxon>Bacillaceae</taxon>
        <taxon>Lentibacillus</taxon>
    </lineage>
</organism>
<keyword evidence="4 7" id="KW-1133">Transmembrane helix</keyword>
<keyword evidence="1 7" id="KW-1003">Cell membrane</keyword>
<accession>A0ABN0ZF87</accession>
<gene>
    <name evidence="7" type="primary">ftsL</name>
    <name evidence="9" type="ORF">GCM10008983_24460</name>
</gene>
<keyword evidence="5 7" id="KW-0472">Membrane</keyword>
<comment type="similarity">
    <text evidence="7">Belongs to the FtsL family.</text>
</comment>
<reference evidence="9 10" key="1">
    <citation type="journal article" date="2019" name="Int. J. Syst. Evol. Microbiol.">
        <title>The Global Catalogue of Microorganisms (GCM) 10K type strain sequencing project: providing services to taxonomists for standard genome sequencing and annotation.</title>
        <authorList>
            <consortium name="The Broad Institute Genomics Platform"/>
            <consortium name="The Broad Institute Genome Sequencing Center for Infectious Disease"/>
            <person name="Wu L."/>
            <person name="Ma J."/>
        </authorList>
    </citation>
    <scope>NUCLEOTIDE SEQUENCE [LARGE SCALE GENOMIC DNA]</scope>
    <source>
        <strain evidence="9 10">JCM 12149</strain>
    </source>
</reference>
<dbReference type="Proteomes" id="UP001501459">
    <property type="component" value="Unassembled WGS sequence"/>
</dbReference>
<comment type="function">
    <text evidence="7">Essential cell division protein.</text>
</comment>